<dbReference type="InterPro" id="IPR055396">
    <property type="entry name" value="DUF7088"/>
</dbReference>
<evidence type="ECO:0000259" key="2">
    <source>
        <dbReference type="Pfam" id="PF09822"/>
    </source>
</evidence>
<evidence type="ECO:0000256" key="1">
    <source>
        <dbReference type="SAM" id="Phobius"/>
    </source>
</evidence>
<reference evidence="4" key="1">
    <citation type="submission" date="2023-02" db="EMBL/GenBank/DDBJ databases">
        <title>Genome of Flavobacteriaceae gen. nov. sp. strain F89.</title>
        <authorList>
            <person name="Wang Y."/>
        </authorList>
    </citation>
    <scope>NUCLEOTIDE SEQUENCE</scope>
    <source>
        <strain evidence="4">F89</strain>
    </source>
</reference>
<name>A0AAE3JMY5_9FLAO</name>
<dbReference type="RefSeq" id="WP_317901540.1">
    <property type="nucleotide sequence ID" value="NZ_JAIRBC010000007.1"/>
</dbReference>
<comment type="caution">
    <text evidence="4">The sequence shown here is derived from an EMBL/GenBank/DDBJ whole genome shotgun (WGS) entry which is preliminary data.</text>
</comment>
<accession>A0AAE3JMY5</accession>
<protein>
    <submittedName>
        <fullName evidence="4">Gliding motility-associated ABC transporter substrate-binding protein GldG</fullName>
    </submittedName>
</protein>
<dbReference type="AlphaFoldDB" id="A0AAE3JMY5"/>
<feature type="domain" description="DUF7088" evidence="3">
    <location>
        <begin position="36"/>
        <end position="142"/>
    </location>
</feature>
<feature type="transmembrane region" description="Helical" evidence="1">
    <location>
        <begin position="7"/>
        <end position="28"/>
    </location>
</feature>
<gene>
    <name evidence="4" type="primary">gldG</name>
    <name evidence="4" type="ORF">K8352_06520</name>
</gene>
<dbReference type="Pfam" id="PF09822">
    <property type="entry name" value="ABC_transp_aux"/>
    <property type="match status" value="1"/>
</dbReference>
<evidence type="ECO:0000313" key="5">
    <source>
        <dbReference type="Proteomes" id="UP001200642"/>
    </source>
</evidence>
<dbReference type="InterPro" id="IPR019863">
    <property type="entry name" value="Motility-assoc_ABC-rel_GldG"/>
</dbReference>
<keyword evidence="1" id="KW-0812">Transmembrane</keyword>
<evidence type="ECO:0000259" key="3">
    <source>
        <dbReference type="Pfam" id="PF23357"/>
    </source>
</evidence>
<organism evidence="4 5">
    <name type="scientific">Cerina litoralis</name>
    <dbReference type="NCBI Taxonomy" id="2874477"/>
    <lineage>
        <taxon>Bacteria</taxon>
        <taxon>Pseudomonadati</taxon>
        <taxon>Bacteroidota</taxon>
        <taxon>Flavobacteriia</taxon>
        <taxon>Flavobacteriales</taxon>
        <taxon>Flavobacteriaceae</taxon>
        <taxon>Cerina</taxon>
    </lineage>
</organism>
<dbReference type="Pfam" id="PF23357">
    <property type="entry name" value="DUF7088"/>
    <property type="match status" value="1"/>
</dbReference>
<keyword evidence="1" id="KW-0472">Membrane</keyword>
<dbReference type="EMBL" id="JAIRBC010000007">
    <property type="protein sequence ID" value="MCG2460395.1"/>
    <property type="molecule type" value="Genomic_DNA"/>
</dbReference>
<keyword evidence="1" id="KW-1133">Transmembrane helix</keyword>
<keyword evidence="5" id="KW-1185">Reference proteome</keyword>
<dbReference type="Proteomes" id="UP001200642">
    <property type="component" value="Unassembled WGS sequence"/>
</dbReference>
<sequence>MASKKNHILSIAKAFIGLVALVVIGHYFNTRFDLTEDHRYTLSQPAINSVRDFSSPVIVDVLMKDGLPPEFARLKEETKQLLEAFAAENKEIKFSFVNPLDEGQETEATITELQGLGLKPASITVEDNGKRSQEILFPWAMVNYDNKTMKVALLKNKLGASSEQRVNNSVQHLEYAFADAFTKLGLKNKKKVAVIKGNGELDDLHIADFLTTIKDYYNIGAITLDSVATNPQKTLDQLEGYDLALIAKPTQRFTDPQKYVLDQFIVHGGKSVFLIDQVAIELDSLFNEKGSTLAFPRDLNLNDFLFNYGVRINPVLINDLYFTQIVLANGEDSNTQYQPVPWYYSPMVFSRNNHPINTNLQAVRFQFANNIDTLANANKKTILYWSSPLSKVEGTPKEISLDLIKTSPNKETYNHGNQPLAVLIEGKFQSAFKNRVKPIDLKNPLDQGPDNKMLVVADGDIIKNQVRNGRPLELGYDKWTNNFYGNKEFLVNSINYLLDDTGLINIRNKKVSIPFLNQEKVMQQKFKWQLINIGLPVVLSIIVGVFYAYLRKRKYGS</sequence>
<feature type="transmembrane region" description="Helical" evidence="1">
    <location>
        <begin position="528"/>
        <end position="550"/>
    </location>
</feature>
<dbReference type="InterPro" id="IPR019196">
    <property type="entry name" value="ABC_transp_unknown"/>
</dbReference>
<dbReference type="NCBIfam" id="TIGR03521">
    <property type="entry name" value="GldG"/>
    <property type="match status" value="1"/>
</dbReference>
<proteinExistence type="predicted"/>
<evidence type="ECO:0000313" key="4">
    <source>
        <dbReference type="EMBL" id="MCG2460395.1"/>
    </source>
</evidence>
<feature type="domain" description="ABC-type uncharacterised transport system" evidence="2">
    <location>
        <begin position="189"/>
        <end position="493"/>
    </location>
</feature>